<keyword evidence="9" id="KW-1185">Reference proteome</keyword>
<dbReference type="InterPro" id="IPR057135">
    <property type="entry name" value="At4g27190-like_LRR"/>
</dbReference>
<dbReference type="GO" id="GO:0005524">
    <property type="term" value="F:ATP binding"/>
    <property type="evidence" value="ECO:0007669"/>
    <property type="project" value="UniProtKB-KW"/>
</dbReference>
<keyword evidence="4" id="KW-0067">ATP-binding</keyword>
<dbReference type="PANTHER" id="PTHR33463:SF198">
    <property type="entry name" value="RPP4C3"/>
    <property type="match status" value="1"/>
</dbReference>
<keyword evidence="2" id="KW-0547">Nucleotide-binding</keyword>
<comment type="similarity">
    <text evidence="1">Belongs to the disease resistance NB-LRR family.</text>
</comment>
<dbReference type="InterPro" id="IPR050905">
    <property type="entry name" value="Plant_NBS-LRR"/>
</dbReference>
<sequence>MAEAAVTVAAEIAAEHVVDSISTQLGYIWNYKTNFENLEGQHRKLKDTLAQVQHSVEEAERKGEEIEQKVLSWLDRVGTINKEATKHYQHSKKAAFKAKEVSEVEKERNSLGEISYCTPPKEPWDQFLKDYKDFESRRSIVENVLKELSNSDVNMVGICGMGGAGKTTLAMVVGKRAEEDKLFDVVVFVEVTEKPDVRNIQGTIAGKLGLELHEGPETSVRANKLYEQLQKGRKNILLILDNIWEGCLEYLKKVGIPLGGDHRACKLLLTARGIDVLKTEMDCQTYLPVGDLNENDAWALFKKMAGACIELYGLQSIASEVAKRCGGLPVAIVTVAKALKGKQENAWSNALLELERPSLGNLGSVTSKTYKCIRLSYNQLNSNELKSIFLLCCTLVFTSNESVEGLLRYGMGLNLLNTVCAMGEARNRVNKLIQDLKNSFLLLETFDDEGFSIHDVVRDAGRAIAINDHNKYTVNDDRILQQDLAEENTLKNCTSITFHDISELPEELDCPQLKFLYVKPKIPFSKIPDNFFKGMPNLGVVHLIEMVLSPMPASFHLLKKLQTLNLDCCRLGDIAEIGNLKNLKILVLSSDIERLPEQLGELTRLKVLDLSKCSDIEVIPPKMREAIIVMVMLTKPWNGYMRKSDELRLSASDIRMILQKFQEHKFSKVQTLEVFDDESTVFPLDILQRFQNLNCLQLRDTSYKEIFSCEEVEKHAESLAQIKRLRLKKLDDLEQMWKQDSRSDLILHNLESLKVVECNNLITLVPTSASFQNMGYMKISGCNGLRSLVTATVAKSLVQLVRMRIKNCNEMSEIVAIDGDVKEDEIIFNNLEELELTNLSNLTTFYSGNYTLNFPSLNELQVTRCPKMSQDEVFLFRNLKHTNVTANVETRLQIGPNSP</sequence>
<dbReference type="Gene3D" id="1.10.8.430">
    <property type="entry name" value="Helical domain of apoptotic protease-activating factors"/>
    <property type="match status" value="1"/>
</dbReference>
<dbReference type="AlphaFoldDB" id="A0A5C7IJT7"/>
<dbReference type="GO" id="GO:0006952">
    <property type="term" value="P:defense response"/>
    <property type="evidence" value="ECO:0007669"/>
    <property type="project" value="UniProtKB-KW"/>
</dbReference>
<dbReference type="GO" id="GO:0043531">
    <property type="term" value="F:ADP binding"/>
    <property type="evidence" value="ECO:0007669"/>
    <property type="project" value="InterPro"/>
</dbReference>
<gene>
    <name evidence="8" type="ORF">EZV62_004478</name>
</gene>
<keyword evidence="3" id="KW-0611">Plant defense</keyword>
<dbReference type="InterPro" id="IPR002182">
    <property type="entry name" value="NB-ARC"/>
</dbReference>
<dbReference type="OrthoDB" id="1898799at2759"/>
<protein>
    <submittedName>
        <fullName evidence="8">Uncharacterized protein</fullName>
    </submittedName>
</protein>
<accession>A0A5C7IJT7</accession>
<dbReference type="InterPro" id="IPR027417">
    <property type="entry name" value="P-loop_NTPase"/>
</dbReference>
<dbReference type="PRINTS" id="PR00364">
    <property type="entry name" value="DISEASERSIST"/>
</dbReference>
<dbReference type="PANTHER" id="PTHR33463">
    <property type="entry name" value="NB-ARC DOMAIN-CONTAINING PROTEIN-RELATED"/>
    <property type="match status" value="1"/>
</dbReference>
<evidence type="ECO:0000256" key="3">
    <source>
        <dbReference type="ARBA" id="ARBA00022821"/>
    </source>
</evidence>
<comment type="caution">
    <text evidence="8">The sequence shown here is derived from an EMBL/GenBank/DDBJ whole genome shotgun (WGS) entry which is preliminary data.</text>
</comment>
<evidence type="ECO:0000256" key="1">
    <source>
        <dbReference type="ARBA" id="ARBA00008894"/>
    </source>
</evidence>
<dbReference type="Pfam" id="PF00931">
    <property type="entry name" value="NB-ARC"/>
    <property type="match status" value="1"/>
</dbReference>
<dbReference type="EMBL" id="VAHF01000002">
    <property type="protein sequence ID" value="TXG69543.1"/>
    <property type="molecule type" value="Genomic_DNA"/>
</dbReference>
<dbReference type="SUPFAM" id="SSF52058">
    <property type="entry name" value="L domain-like"/>
    <property type="match status" value="1"/>
</dbReference>
<dbReference type="PROSITE" id="PS51450">
    <property type="entry name" value="LRR"/>
    <property type="match status" value="1"/>
</dbReference>
<reference evidence="9" key="1">
    <citation type="journal article" date="2019" name="Gigascience">
        <title>De novo genome assembly of the endangered Acer yangbiense, a plant species with extremely small populations endemic to Yunnan Province, China.</title>
        <authorList>
            <person name="Yang J."/>
            <person name="Wariss H.M."/>
            <person name="Tao L."/>
            <person name="Zhang R."/>
            <person name="Yun Q."/>
            <person name="Hollingsworth P."/>
            <person name="Dao Z."/>
            <person name="Luo G."/>
            <person name="Guo H."/>
            <person name="Ma Y."/>
            <person name="Sun W."/>
        </authorList>
    </citation>
    <scope>NUCLEOTIDE SEQUENCE [LARGE SCALE GENOMIC DNA]</scope>
    <source>
        <strain evidence="9">cv. Malutang</strain>
    </source>
</reference>
<evidence type="ECO:0000313" key="9">
    <source>
        <dbReference type="Proteomes" id="UP000323000"/>
    </source>
</evidence>
<feature type="coiled-coil region" evidence="5">
    <location>
        <begin position="35"/>
        <end position="76"/>
    </location>
</feature>
<feature type="domain" description="Disease resistance protein At4g27190-like leucine-rich repeats" evidence="7">
    <location>
        <begin position="645"/>
        <end position="769"/>
    </location>
</feature>
<dbReference type="InterPro" id="IPR042197">
    <property type="entry name" value="Apaf_helical"/>
</dbReference>
<feature type="domain" description="NB-ARC" evidence="6">
    <location>
        <begin position="140"/>
        <end position="306"/>
    </location>
</feature>
<evidence type="ECO:0000256" key="4">
    <source>
        <dbReference type="ARBA" id="ARBA00022840"/>
    </source>
</evidence>
<evidence type="ECO:0000256" key="5">
    <source>
        <dbReference type="SAM" id="Coils"/>
    </source>
</evidence>
<dbReference type="Pfam" id="PF23247">
    <property type="entry name" value="LRR_RPS2"/>
    <property type="match status" value="1"/>
</dbReference>
<proteinExistence type="inferred from homology"/>
<organism evidence="8 9">
    <name type="scientific">Acer yangbiense</name>
    <dbReference type="NCBI Taxonomy" id="1000413"/>
    <lineage>
        <taxon>Eukaryota</taxon>
        <taxon>Viridiplantae</taxon>
        <taxon>Streptophyta</taxon>
        <taxon>Embryophyta</taxon>
        <taxon>Tracheophyta</taxon>
        <taxon>Spermatophyta</taxon>
        <taxon>Magnoliopsida</taxon>
        <taxon>eudicotyledons</taxon>
        <taxon>Gunneridae</taxon>
        <taxon>Pentapetalae</taxon>
        <taxon>rosids</taxon>
        <taxon>malvids</taxon>
        <taxon>Sapindales</taxon>
        <taxon>Sapindaceae</taxon>
        <taxon>Hippocastanoideae</taxon>
        <taxon>Acereae</taxon>
        <taxon>Acer</taxon>
    </lineage>
</organism>
<name>A0A5C7IJT7_9ROSI</name>
<dbReference type="Gene3D" id="3.80.10.10">
    <property type="entry name" value="Ribonuclease Inhibitor"/>
    <property type="match status" value="2"/>
</dbReference>
<dbReference type="InterPro" id="IPR032675">
    <property type="entry name" value="LRR_dom_sf"/>
</dbReference>
<evidence type="ECO:0000259" key="6">
    <source>
        <dbReference type="Pfam" id="PF00931"/>
    </source>
</evidence>
<dbReference type="Proteomes" id="UP000323000">
    <property type="component" value="Chromosome 2"/>
</dbReference>
<dbReference type="InterPro" id="IPR001611">
    <property type="entry name" value="Leu-rich_rpt"/>
</dbReference>
<dbReference type="Gene3D" id="3.40.50.300">
    <property type="entry name" value="P-loop containing nucleotide triphosphate hydrolases"/>
    <property type="match status" value="1"/>
</dbReference>
<evidence type="ECO:0000259" key="7">
    <source>
        <dbReference type="Pfam" id="PF23247"/>
    </source>
</evidence>
<keyword evidence="5" id="KW-0175">Coiled coil</keyword>
<dbReference type="SUPFAM" id="SSF52540">
    <property type="entry name" value="P-loop containing nucleoside triphosphate hydrolases"/>
    <property type="match status" value="1"/>
</dbReference>
<evidence type="ECO:0000256" key="2">
    <source>
        <dbReference type="ARBA" id="ARBA00022741"/>
    </source>
</evidence>
<evidence type="ECO:0000313" key="8">
    <source>
        <dbReference type="EMBL" id="TXG69543.1"/>
    </source>
</evidence>